<keyword evidence="8" id="KW-1185">Reference proteome</keyword>
<proteinExistence type="predicted"/>
<evidence type="ECO:0000256" key="3">
    <source>
        <dbReference type="ARBA" id="ARBA00022837"/>
    </source>
</evidence>
<dbReference type="InterPro" id="IPR003644">
    <property type="entry name" value="Calx_beta"/>
</dbReference>
<dbReference type="GO" id="GO:0030001">
    <property type="term" value="P:metal ion transport"/>
    <property type="evidence" value="ECO:0007669"/>
    <property type="project" value="TreeGrafter"/>
</dbReference>
<evidence type="ECO:0000313" key="7">
    <source>
        <dbReference type="EMBL" id="RFM30853.1"/>
    </source>
</evidence>
<dbReference type="GO" id="GO:0016020">
    <property type="term" value="C:membrane"/>
    <property type="evidence" value="ECO:0007669"/>
    <property type="project" value="InterPro"/>
</dbReference>
<dbReference type="Gene3D" id="2.60.40.2030">
    <property type="match status" value="1"/>
</dbReference>
<protein>
    <recommendedName>
        <fullName evidence="6">Calx-beta domain-containing protein</fullName>
    </recommendedName>
</protein>
<evidence type="ECO:0000256" key="2">
    <source>
        <dbReference type="ARBA" id="ARBA00022737"/>
    </source>
</evidence>
<keyword evidence="4" id="KW-0813">Transport</keyword>
<dbReference type="PANTHER" id="PTHR11878">
    <property type="entry name" value="SODIUM/CALCIUM EXCHANGER"/>
    <property type="match status" value="1"/>
</dbReference>
<feature type="signal peptide" evidence="5">
    <location>
        <begin position="1"/>
        <end position="23"/>
    </location>
</feature>
<sequence length="284" mass="30137">MQRNLLCAATIACVMLSAISCKKDDTATLPTASLSATSQTISESAGTASITVTLPSTQSTDVTIKATLGGTAILNGDYQLSTDTTLIIAAGSTSATLTFEIFDDEVVESDKTINVSFSSTNASLTNSTATITITDNDTDQSSSGLVSELTWDAGTLVDMDLYLANNVTISDDAVTDYTLLSGSTNNTGFESLLLSNDLDDADYYVLVYFAEGAREVTYTLTNRADGNTVYEDTYNFTADEEGGAYFYGPFTKSGTAYTIGKAANSVLWDVKLVEPHWHKGKIAK</sequence>
<evidence type="ECO:0000256" key="4">
    <source>
        <dbReference type="ARBA" id="ARBA00023065"/>
    </source>
</evidence>
<organism evidence="7 8">
    <name type="scientific">Chitinophaga silvisoli</name>
    <dbReference type="NCBI Taxonomy" id="2291814"/>
    <lineage>
        <taxon>Bacteria</taxon>
        <taxon>Pseudomonadati</taxon>
        <taxon>Bacteroidota</taxon>
        <taxon>Chitinophagia</taxon>
        <taxon>Chitinophagales</taxon>
        <taxon>Chitinophagaceae</taxon>
        <taxon>Chitinophaga</taxon>
    </lineage>
</organism>
<dbReference type="AlphaFoldDB" id="A0A3E1NSG1"/>
<evidence type="ECO:0000313" key="8">
    <source>
        <dbReference type="Proteomes" id="UP000261174"/>
    </source>
</evidence>
<dbReference type="SUPFAM" id="SSF141072">
    <property type="entry name" value="CalX-like"/>
    <property type="match status" value="1"/>
</dbReference>
<dbReference type="OrthoDB" id="654806at2"/>
<name>A0A3E1NSG1_9BACT</name>
<dbReference type="InterPro" id="IPR038081">
    <property type="entry name" value="CalX-like_sf"/>
</dbReference>
<dbReference type="EMBL" id="QTJV01000018">
    <property type="protein sequence ID" value="RFM30853.1"/>
    <property type="molecule type" value="Genomic_DNA"/>
</dbReference>
<keyword evidence="2" id="KW-0677">Repeat</keyword>
<dbReference type="PANTHER" id="PTHR11878:SF65">
    <property type="entry name" value="NA_CA-EXCHANGE PROTEIN, ISOFORM G"/>
    <property type="match status" value="1"/>
</dbReference>
<keyword evidence="4" id="KW-0406">Ion transport</keyword>
<feature type="chain" id="PRO_5017836233" description="Calx-beta domain-containing protein" evidence="5">
    <location>
        <begin position="24"/>
        <end position="284"/>
    </location>
</feature>
<comment type="caution">
    <text evidence="7">The sequence shown here is derived from an EMBL/GenBank/DDBJ whole genome shotgun (WGS) entry which is preliminary data.</text>
</comment>
<evidence type="ECO:0000259" key="6">
    <source>
        <dbReference type="Pfam" id="PF03160"/>
    </source>
</evidence>
<gene>
    <name evidence="7" type="ORF">DXN04_31450</name>
</gene>
<dbReference type="GO" id="GO:0007154">
    <property type="term" value="P:cell communication"/>
    <property type="evidence" value="ECO:0007669"/>
    <property type="project" value="InterPro"/>
</dbReference>
<dbReference type="Proteomes" id="UP000261174">
    <property type="component" value="Unassembled WGS sequence"/>
</dbReference>
<evidence type="ECO:0000256" key="1">
    <source>
        <dbReference type="ARBA" id="ARBA00022729"/>
    </source>
</evidence>
<reference evidence="7 8" key="1">
    <citation type="submission" date="2018-08" db="EMBL/GenBank/DDBJ databases">
        <title>Chitinophaga sp. K20C18050901, a novel bacterium isolated from forest soil.</title>
        <authorList>
            <person name="Wang C."/>
        </authorList>
    </citation>
    <scope>NUCLEOTIDE SEQUENCE [LARGE SCALE GENOMIC DNA]</scope>
    <source>
        <strain evidence="7 8">K20C18050901</strain>
    </source>
</reference>
<keyword evidence="1 5" id="KW-0732">Signal</keyword>
<keyword evidence="3" id="KW-0106">Calcium</keyword>
<dbReference type="RefSeq" id="WP_116857399.1">
    <property type="nucleotide sequence ID" value="NZ_QTJV01000018.1"/>
</dbReference>
<accession>A0A3E1NSG1</accession>
<feature type="domain" description="Calx-beta" evidence="6">
    <location>
        <begin position="30"/>
        <end position="137"/>
    </location>
</feature>
<evidence type="ECO:0000256" key="5">
    <source>
        <dbReference type="SAM" id="SignalP"/>
    </source>
</evidence>
<dbReference type="Pfam" id="PF03160">
    <property type="entry name" value="Calx-beta"/>
    <property type="match status" value="1"/>
</dbReference>
<dbReference type="InterPro" id="IPR051171">
    <property type="entry name" value="CaCA"/>
</dbReference>